<dbReference type="OrthoDB" id="10008801at2759"/>
<accession>A0A4P9ZGM7</accession>
<proteinExistence type="predicted"/>
<protein>
    <submittedName>
        <fullName evidence="1">Uncharacterized protein</fullName>
    </submittedName>
</protein>
<sequence>MLRRVFYPPWCASRSFSGAFTQLRVAIARRGPLLARFQSTSGTDPKLEEIVEKLKANPEISEILQGFQATIVAKGFDPLKPPSMMEMMRLFSLKDVRDQAAKLKTKLDEAGIALSPEHVSLFMNVFKK</sequence>
<reference evidence="2" key="1">
    <citation type="journal article" date="2018" name="Nat. Microbiol.">
        <title>Leveraging single-cell genomics to expand the fungal tree of life.</title>
        <authorList>
            <person name="Ahrendt S.R."/>
            <person name="Quandt C.A."/>
            <person name="Ciobanu D."/>
            <person name="Clum A."/>
            <person name="Salamov A."/>
            <person name="Andreopoulos B."/>
            <person name="Cheng J.F."/>
            <person name="Woyke T."/>
            <person name="Pelin A."/>
            <person name="Henrissat B."/>
            <person name="Reynolds N.K."/>
            <person name="Benny G.L."/>
            <person name="Smith M.E."/>
            <person name="James T.Y."/>
            <person name="Grigoriev I.V."/>
        </authorList>
    </citation>
    <scope>NUCLEOTIDE SEQUENCE [LARGE SCALE GENOMIC DNA]</scope>
    <source>
        <strain evidence="2">Baker2002</strain>
    </source>
</reference>
<name>A0A4P9ZGM7_9ASCO</name>
<dbReference type="EMBL" id="ML004442">
    <property type="protein sequence ID" value="RKP31401.1"/>
    <property type="molecule type" value="Genomic_DNA"/>
</dbReference>
<evidence type="ECO:0000313" key="1">
    <source>
        <dbReference type="EMBL" id="RKP31401.1"/>
    </source>
</evidence>
<keyword evidence="2" id="KW-1185">Reference proteome</keyword>
<dbReference type="AlphaFoldDB" id="A0A4P9ZGM7"/>
<gene>
    <name evidence="1" type="ORF">METBISCDRAFT_26622</name>
</gene>
<dbReference type="Proteomes" id="UP000268321">
    <property type="component" value="Unassembled WGS sequence"/>
</dbReference>
<organism evidence="1 2">
    <name type="scientific">Metschnikowia bicuspidata</name>
    <dbReference type="NCBI Taxonomy" id="27322"/>
    <lineage>
        <taxon>Eukaryota</taxon>
        <taxon>Fungi</taxon>
        <taxon>Dikarya</taxon>
        <taxon>Ascomycota</taxon>
        <taxon>Saccharomycotina</taxon>
        <taxon>Pichiomycetes</taxon>
        <taxon>Metschnikowiaceae</taxon>
        <taxon>Metschnikowia</taxon>
    </lineage>
</organism>
<evidence type="ECO:0000313" key="2">
    <source>
        <dbReference type="Proteomes" id="UP000268321"/>
    </source>
</evidence>